<evidence type="ECO:0000313" key="1">
    <source>
        <dbReference type="EMBL" id="SFK95609.1"/>
    </source>
</evidence>
<organism evidence="1 2">
    <name type="scientific">Streptosporangium canum</name>
    <dbReference type="NCBI Taxonomy" id="324952"/>
    <lineage>
        <taxon>Bacteria</taxon>
        <taxon>Bacillati</taxon>
        <taxon>Actinomycetota</taxon>
        <taxon>Actinomycetes</taxon>
        <taxon>Streptosporangiales</taxon>
        <taxon>Streptosporangiaceae</taxon>
        <taxon>Streptosporangium</taxon>
    </lineage>
</organism>
<reference evidence="2" key="1">
    <citation type="submission" date="2016-10" db="EMBL/GenBank/DDBJ databases">
        <authorList>
            <person name="Varghese N."/>
            <person name="Submissions S."/>
        </authorList>
    </citation>
    <scope>NUCLEOTIDE SEQUENCE [LARGE SCALE GENOMIC DNA]</scope>
    <source>
        <strain evidence="2">CGMCC 4.2126</strain>
    </source>
</reference>
<accession>A0A1I4DRM3</accession>
<gene>
    <name evidence="1" type="ORF">SAMN05216275_14315</name>
</gene>
<sequence>MIRDMTCEMNGGRRPGVRRTAYGLAFTLICGMCSTAPVSAGTSTPGSPPNPAAPVLFTLEARSSASHSNLRGNWIRRTFDLKVQVRGEGTEATTIIGIGRSGAGLKLLTPVARGPYVLQPGKIVTFKLGYEITKCSDVQEGEWSVPIHVRSDDGDTIVYSPLRLFNVGTRGPVDLPWQTALANQVC</sequence>
<dbReference type="GeneID" id="96304022"/>
<name>A0A1I4DRM3_9ACTN</name>
<dbReference type="Proteomes" id="UP000199111">
    <property type="component" value="Unassembled WGS sequence"/>
</dbReference>
<evidence type="ECO:0000313" key="2">
    <source>
        <dbReference type="Proteomes" id="UP000199111"/>
    </source>
</evidence>
<dbReference type="EMBL" id="FOQY01000043">
    <property type="protein sequence ID" value="SFK95609.1"/>
    <property type="molecule type" value="Genomic_DNA"/>
</dbReference>
<dbReference type="RefSeq" id="WP_143121255.1">
    <property type="nucleotide sequence ID" value="NZ_FOQY01000043.1"/>
</dbReference>
<dbReference type="AlphaFoldDB" id="A0A1I4DRM3"/>
<keyword evidence="2" id="KW-1185">Reference proteome</keyword>
<proteinExistence type="predicted"/>
<protein>
    <submittedName>
        <fullName evidence="1">Uncharacterized protein</fullName>
    </submittedName>
</protein>